<evidence type="ECO:0000256" key="4">
    <source>
        <dbReference type="SAM" id="SignalP"/>
    </source>
</evidence>
<feature type="compositionally biased region" description="Basic and acidic residues" evidence="2">
    <location>
        <begin position="430"/>
        <end position="462"/>
    </location>
</feature>
<dbReference type="WBParaSite" id="Pan_g22334.t1">
    <property type="protein sequence ID" value="Pan_g22334.t1"/>
    <property type="gene ID" value="Pan_g22334"/>
</dbReference>
<keyword evidence="3" id="KW-1133">Transmembrane helix</keyword>
<name>A0A7E4VMG1_PANRE</name>
<dbReference type="Gene3D" id="1.20.1070.10">
    <property type="entry name" value="Rhodopsin 7-helix transmembrane proteins"/>
    <property type="match status" value="1"/>
</dbReference>
<evidence type="ECO:0000313" key="5">
    <source>
        <dbReference type="Proteomes" id="UP000492821"/>
    </source>
</evidence>
<keyword evidence="1" id="KW-0175">Coiled coil</keyword>
<organism evidence="5 6">
    <name type="scientific">Panagrellus redivivus</name>
    <name type="common">Microworm</name>
    <dbReference type="NCBI Taxonomy" id="6233"/>
    <lineage>
        <taxon>Eukaryota</taxon>
        <taxon>Metazoa</taxon>
        <taxon>Ecdysozoa</taxon>
        <taxon>Nematoda</taxon>
        <taxon>Chromadorea</taxon>
        <taxon>Rhabditida</taxon>
        <taxon>Tylenchina</taxon>
        <taxon>Panagrolaimomorpha</taxon>
        <taxon>Panagrolaimoidea</taxon>
        <taxon>Panagrolaimidae</taxon>
        <taxon>Panagrellus</taxon>
    </lineage>
</organism>
<accession>A0A7E4VMG1</accession>
<feature type="coiled-coil region" evidence="1">
    <location>
        <begin position="331"/>
        <end position="358"/>
    </location>
</feature>
<feature type="compositionally biased region" description="Basic and acidic residues" evidence="2">
    <location>
        <begin position="412"/>
        <end position="422"/>
    </location>
</feature>
<keyword evidence="3" id="KW-0472">Membrane</keyword>
<feature type="transmembrane region" description="Helical" evidence="3">
    <location>
        <begin position="361"/>
        <end position="388"/>
    </location>
</feature>
<evidence type="ECO:0000256" key="1">
    <source>
        <dbReference type="SAM" id="Coils"/>
    </source>
</evidence>
<feature type="chain" id="PRO_5028800777" evidence="4">
    <location>
        <begin position="28"/>
        <end position="582"/>
    </location>
</feature>
<evidence type="ECO:0000256" key="3">
    <source>
        <dbReference type="SAM" id="Phobius"/>
    </source>
</evidence>
<reference evidence="6" key="2">
    <citation type="submission" date="2020-10" db="UniProtKB">
        <authorList>
            <consortium name="WormBaseParasite"/>
        </authorList>
    </citation>
    <scope>IDENTIFICATION</scope>
</reference>
<dbReference type="Proteomes" id="UP000492821">
    <property type="component" value="Unassembled WGS sequence"/>
</dbReference>
<evidence type="ECO:0000256" key="2">
    <source>
        <dbReference type="SAM" id="MobiDB-lite"/>
    </source>
</evidence>
<keyword evidence="4" id="KW-0732">Signal</keyword>
<feature type="signal peptide" evidence="4">
    <location>
        <begin position="1"/>
        <end position="27"/>
    </location>
</feature>
<protein>
    <submittedName>
        <fullName evidence="6">Uncharacterized protein</fullName>
    </submittedName>
</protein>
<feature type="region of interest" description="Disordered" evidence="2">
    <location>
        <begin position="395"/>
        <end position="582"/>
    </location>
</feature>
<reference evidence="5" key="1">
    <citation type="journal article" date="2013" name="Genetics">
        <title>The draft genome and transcriptome of Panagrellus redivivus are shaped by the harsh demands of a free-living lifestyle.</title>
        <authorList>
            <person name="Srinivasan J."/>
            <person name="Dillman A.R."/>
            <person name="Macchietto M.G."/>
            <person name="Heikkinen L."/>
            <person name="Lakso M."/>
            <person name="Fracchia K.M."/>
            <person name="Antoshechkin I."/>
            <person name="Mortazavi A."/>
            <person name="Wong G."/>
            <person name="Sternberg P.W."/>
        </authorList>
    </citation>
    <scope>NUCLEOTIDE SEQUENCE [LARGE SCALE GENOMIC DNA]</scope>
    <source>
        <strain evidence="5">MT8872</strain>
    </source>
</reference>
<sequence>MRRPPPATWLAVVVVALVIWAPSTVTAGKQIPAVSAEPEVPRLKFLELFHAGTENCVINRWSYYNDKYYKLGKVEIASELNVTTTNVGTCDRNDQVVLFEVNRFYIIQRNPNAANRNNAPYKISTYKVYFDGKAPQEIAPSSPTVGTTFQNLKAPPGNCMIDVGNLLCVAEHGPDGARERVVFRFIRQSSAFSFVGFIRIDPRLTSLPERIIYDPHRRDILEIRPPSSDVSGDFKWRSVLDFHTNGGAARAPFDPHNLLASISKGGEGVHIVINAEDQSKYTLFKYNPYAHSWSNDVISTHDWEDLPEGNQMGVLYNYAYSNTENDASILMEIATKRCENMQKKVNRCQAELSSANSVSTALYVVVGILMFFFIVLAVLLALYLLCCIKTKRRRRRKKKRKHRRHRKVQSNKPEDGPKKGGSEEDVEMDPNAKKGEEGKEGEKKEGDEKGEEEKEKKEDNKVVKKLKAFGGVDYSSSSSDDDKEQSKVEHSQAYFSARDQFDGQGNAVSPAGGTTGGNSNPPPPPPPGGDNNYENLGPLPGAPPDADTNTDGHGGVPEQELAAVPGGAPRSVYMKPAKKKKK</sequence>
<proteinExistence type="predicted"/>
<keyword evidence="3" id="KW-0812">Transmembrane</keyword>
<keyword evidence="5" id="KW-1185">Reference proteome</keyword>
<evidence type="ECO:0000313" key="6">
    <source>
        <dbReference type="WBParaSite" id="Pan_g22334.t1"/>
    </source>
</evidence>
<dbReference type="AlphaFoldDB" id="A0A7E4VMG1"/>
<feature type="compositionally biased region" description="Basic residues" evidence="2">
    <location>
        <begin position="395"/>
        <end position="409"/>
    </location>
</feature>